<evidence type="ECO:0000313" key="2">
    <source>
        <dbReference type="Proteomes" id="UP000269221"/>
    </source>
</evidence>
<dbReference type="Gene3D" id="2.60.40.10">
    <property type="entry name" value="Immunoglobulins"/>
    <property type="match status" value="1"/>
</dbReference>
<dbReference type="GO" id="GO:0003341">
    <property type="term" value="P:cilium movement"/>
    <property type="evidence" value="ECO:0007669"/>
    <property type="project" value="TreeGrafter"/>
</dbReference>
<comment type="caution">
    <text evidence="1">The sequence shown here is derived from an EMBL/GenBank/DDBJ whole genome shotgun (WGS) entry which is preliminary data.</text>
</comment>
<name>A0A3M0JNH2_HIRRU</name>
<sequence>MASKNAQGSIAPGKKQVLKFSYMPVLPGAFSRTYQLQVGDLDPESISLKGEAFFPMITVNLPWNIKGNEKYEKPPKWLGIQQQCTQRNKSVVGKNTESPKTETLKSQTLTTLTLNTQAPATQTPKTLTLKTQNLKTQDQKPRLLGSGIVPDNQVQVEMVKMLMEKAALELQQKLPSHLSKNRFPDKQLCQSLLKVELPEYVLDMGSVLKGCTERCTLEITNPAQIYLSFQMDASVLQDMGLSMDQDQMKGLPLRYTMIFDVSFEGARWPQGDVDVLMPIKQKASGITSASMPLLELSLSLSKNTLQFSDILVGQCQLETVQLYNWFQVPCKWSITAIKPVMKKNQHKYTTQDGCQKQQALEHESCPFKVTPSEGTLDAGSWQNLQIQFTPKEERSYKNELELKICGSINHLKLHFSGQSLEPQLEFSPPALEVGWVLVESNGVEATVVVKNPCNFPIEFSSLDFDERYLENEKILRMVVGSEYQKNFLMPPRAVGGTLPPEVLEDYEAQKRPKAQRAELKAMAEAEAEAMGKAAPAHHRAVPLYPEPMVKATGNPISRAVMRHLGIDPSSERHEARQHKGIVFVVHGPPRAGDQERSSVSLE</sequence>
<dbReference type="PANTHER" id="PTHR23053:SF0">
    <property type="entry name" value="HYDROCEPHALUS-INDUCING PROTEIN HOMOLOG"/>
    <property type="match status" value="1"/>
</dbReference>
<evidence type="ECO:0000313" key="1">
    <source>
        <dbReference type="EMBL" id="RMC02409.1"/>
    </source>
</evidence>
<dbReference type="AlphaFoldDB" id="A0A3M0JNH2"/>
<reference evidence="1 2" key="1">
    <citation type="submission" date="2018-07" db="EMBL/GenBank/DDBJ databases">
        <title>A high quality draft genome assembly of the barn swallow (H. rustica rustica).</title>
        <authorList>
            <person name="Formenti G."/>
            <person name="Chiara M."/>
            <person name="Poveda L."/>
            <person name="Francoijs K.-J."/>
            <person name="Bonisoli-Alquati A."/>
            <person name="Canova L."/>
            <person name="Gianfranceschi L."/>
            <person name="Horner D.S."/>
            <person name="Saino N."/>
        </authorList>
    </citation>
    <scope>NUCLEOTIDE SEQUENCE [LARGE SCALE GENOMIC DNA]</scope>
    <source>
        <strain evidence="1">Chelidonia</strain>
        <tissue evidence="1">Blood</tissue>
    </source>
</reference>
<gene>
    <name evidence="1" type="ORF">DUI87_21579</name>
</gene>
<protein>
    <submittedName>
        <fullName evidence="1">Uncharacterized protein</fullName>
    </submittedName>
</protein>
<dbReference type="Proteomes" id="UP000269221">
    <property type="component" value="Unassembled WGS sequence"/>
</dbReference>
<dbReference type="GO" id="GO:0005930">
    <property type="term" value="C:axoneme"/>
    <property type="evidence" value="ECO:0007669"/>
    <property type="project" value="TreeGrafter"/>
</dbReference>
<dbReference type="InterPro" id="IPR013783">
    <property type="entry name" value="Ig-like_fold"/>
</dbReference>
<dbReference type="GO" id="GO:1904158">
    <property type="term" value="P:axonemal central apparatus assembly"/>
    <property type="evidence" value="ECO:0007669"/>
    <property type="project" value="TreeGrafter"/>
</dbReference>
<accession>A0A3M0JNH2</accession>
<proteinExistence type="predicted"/>
<dbReference type="PANTHER" id="PTHR23053">
    <property type="entry name" value="DLEC1 DELETED IN LUNG AND ESOPHAGEAL CANCER 1"/>
    <property type="match status" value="1"/>
</dbReference>
<dbReference type="InterPro" id="IPR033305">
    <property type="entry name" value="Hydin-like"/>
</dbReference>
<dbReference type="STRING" id="333673.A0A3M0JNH2"/>
<organism evidence="1 2">
    <name type="scientific">Hirundo rustica rustica</name>
    <dbReference type="NCBI Taxonomy" id="333673"/>
    <lineage>
        <taxon>Eukaryota</taxon>
        <taxon>Metazoa</taxon>
        <taxon>Chordata</taxon>
        <taxon>Craniata</taxon>
        <taxon>Vertebrata</taxon>
        <taxon>Euteleostomi</taxon>
        <taxon>Archelosauria</taxon>
        <taxon>Archosauria</taxon>
        <taxon>Dinosauria</taxon>
        <taxon>Saurischia</taxon>
        <taxon>Theropoda</taxon>
        <taxon>Coelurosauria</taxon>
        <taxon>Aves</taxon>
        <taxon>Neognathae</taxon>
        <taxon>Neoaves</taxon>
        <taxon>Telluraves</taxon>
        <taxon>Australaves</taxon>
        <taxon>Passeriformes</taxon>
        <taxon>Sylvioidea</taxon>
        <taxon>Hirundinidae</taxon>
        <taxon>Hirundo</taxon>
    </lineage>
</organism>
<dbReference type="EMBL" id="QRBI01000134">
    <property type="protein sequence ID" value="RMC02409.1"/>
    <property type="molecule type" value="Genomic_DNA"/>
</dbReference>
<dbReference type="OrthoDB" id="442692at2759"/>
<keyword evidence="2" id="KW-1185">Reference proteome</keyword>